<organism evidence="1 2">
    <name type="scientific">Kuraishia capsulata CBS 1993</name>
    <dbReference type="NCBI Taxonomy" id="1382522"/>
    <lineage>
        <taxon>Eukaryota</taxon>
        <taxon>Fungi</taxon>
        <taxon>Dikarya</taxon>
        <taxon>Ascomycota</taxon>
        <taxon>Saccharomycotina</taxon>
        <taxon>Pichiomycetes</taxon>
        <taxon>Pichiales</taxon>
        <taxon>Pichiaceae</taxon>
        <taxon>Kuraishia</taxon>
    </lineage>
</organism>
<evidence type="ECO:0000313" key="1">
    <source>
        <dbReference type="EMBL" id="CDK28061.1"/>
    </source>
</evidence>
<dbReference type="HOGENOM" id="CLU_3410693_0_0_1"/>
<protein>
    <submittedName>
        <fullName evidence="1">Uncharacterized protein</fullName>
    </submittedName>
</protein>
<name>W6MN88_9ASCO</name>
<evidence type="ECO:0000313" key="2">
    <source>
        <dbReference type="Proteomes" id="UP000019384"/>
    </source>
</evidence>
<dbReference type="AlphaFoldDB" id="W6MN88"/>
<reference evidence="1" key="2">
    <citation type="submission" date="2014-02" db="EMBL/GenBank/DDBJ databases">
        <title>Complete DNA sequence of /Kuraishia capsulata/ illustrates novel genomic features among budding yeasts (/Saccharomycotina/).</title>
        <authorList>
            <person name="Morales L."/>
            <person name="Noel B."/>
            <person name="Porcel B."/>
            <person name="Marcet-Houben M."/>
            <person name="Hullo M-F."/>
            <person name="Sacerdot C."/>
            <person name="Tekaia F."/>
            <person name="Leh-Louis V."/>
            <person name="Despons L."/>
            <person name="Khanna V."/>
            <person name="Aury J-M."/>
            <person name="Barbe V."/>
            <person name="Couloux A."/>
            <person name="Labadie K."/>
            <person name="Pelletier E."/>
            <person name="Souciet J-L."/>
            <person name="Boekhout T."/>
            <person name="Gabaldon T."/>
            <person name="Wincker P."/>
            <person name="Dujon B."/>
        </authorList>
    </citation>
    <scope>NUCLEOTIDE SEQUENCE</scope>
    <source>
        <strain evidence="1">CBS 1993</strain>
    </source>
</reference>
<dbReference type="GeneID" id="34521441"/>
<accession>W6MN88</accession>
<dbReference type="EMBL" id="HG793129">
    <property type="protein sequence ID" value="CDK28061.1"/>
    <property type="molecule type" value="Genomic_DNA"/>
</dbReference>
<sequence>MSYQLETGSGPNCTYVEYLQALHPGNSLV</sequence>
<dbReference type="RefSeq" id="XP_022460053.1">
    <property type="nucleotide sequence ID" value="XM_022600737.1"/>
</dbReference>
<keyword evidence="2" id="KW-1185">Reference proteome</keyword>
<proteinExistence type="predicted"/>
<dbReference type="Proteomes" id="UP000019384">
    <property type="component" value="Unassembled WGS sequence"/>
</dbReference>
<reference evidence="1" key="1">
    <citation type="submission" date="2013-12" db="EMBL/GenBank/DDBJ databases">
        <authorList>
            <person name="Genoscope - CEA"/>
        </authorList>
    </citation>
    <scope>NUCLEOTIDE SEQUENCE</scope>
    <source>
        <strain evidence="1">CBS 1993</strain>
    </source>
</reference>
<gene>
    <name evidence="1" type="ORF">KUCA_T00004042001</name>
</gene>